<keyword evidence="6 12" id="KW-1003">Cell membrane</keyword>
<dbReference type="HAMAP" id="MF_00815">
    <property type="entry name" value="ATP_synth_gamma_bact"/>
    <property type="match status" value="1"/>
</dbReference>
<dbReference type="CDD" id="cd12151">
    <property type="entry name" value="F1-ATPase_gamma"/>
    <property type="match status" value="1"/>
</dbReference>
<dbReference type="PRINTS" id="PR00126">
    <property type="entry name" value="ATPASEGAMMA"/>
</dbReference>
<keyword evidence="8 12" id="KW-0406">Ion transport</keyword>
<dbReference type="Pfam" id="PF00231">
    <property type="entry name" value="ATP-synt"/>
    <property type="match status" value="1"/>
</dbReference>
<dbReference type="NCBIfam" id="NF004144">
    <property type="entry name" value="PRK05621.1-1"/>
    <property type="match status" value="1"/>
</dbReference>
<dbReference type="PANTHER" id="PTHR11693:SF22">
    <property type="entry name" value="ATP SYNTHASE SUBUNIT GAMMA, MITOCHONDRIAL"/>
    <property type="match status" value="1"/>
</dbReference>
<evidence type="ECO:0000256" key="5">
    <source>
        <dbReference type="ARBA" id="ARBA00022448"/>
    </source>
</evidence>
<name>A0A094J6B5_9GAMM</name>
<dbReference type="Gene3D" id="1.10.287.80">
    <property type="entry name" value="ATP synthase, gamma subunit, helix hairpin domain"/>
    <property type="match status" value="1"/>
</dbReference>
<evidence type="ECO:0000256" key="10">
    <source>
        <dbReference type="ARBA" id="ARBA00023196"/>
    </source>
</evidence>
<protein>
    <recommendedName>
        <fullName evidence="12">ATP synthase gamma chain</fullName>
    </recommendedName>
    <alternativeName>
        <fullName evidence="12">ATP synthase F1 sector gamma subunit</fullName>
    </alternativeName>
    <alternativeName>
        <fullName evidence="12">F-ATPase gamma subunit</fullName>
    </alternativeName>
</protein>
<evidence type="ECO:0000256" key="4">
    <source>
        <dbReference type="ARBA" id="ARBA00011648"/>
    </source>
</evidence>
<dbReference type="FunFam" id="1.10.287.80:FF:000005">
    <property type="entry name" value="ATP synthase gamma chain"/>
    <property type="match status" value="2"/>
</dbReference>
<sequence>MAGGKEIKTKIGSINNTQKITSAMEMVAASKMKKAQERMASSRPYADSIRKVIGHVAHANLEYKHPFLEEREVKRVGYIVISTDRGLCGGLNTNEFKAVVKHAKAQQDNGVEVDFAAIGSKATGFFKRFGGRLLAQTSGLGDKPSVNDVLGTVQVMLDAFDKGSIDRLYVVYNKFVNTMKQEPTIAQMLPLPKADGEERERVQSGSWDYLYEPDPQSILDTLIRRFVESTVYQGVVDNIASEQAARMVAMKAATDNAEDLIDQLQLVYNKARQAAITQEISEIVSGAEAV</sequence>
<keyword evidence="13" id="KW-0378">Hydrolase</keyword>
<dbReference type="GO" id="GO:0046933">
    <property type="term" value="F:proton-transporting ATP synthase activity, rotational mechanism"/>
    <property type="evidence" value="ECO:0007669"/>
    <property type="project" value="UniProtKB-UniRule"/>
</dbReference>
<evidence type="ECO:0000256" key="6">
    <source>
        <dbReference type="ARBA" id="ARBA00022475"/>
    </source>
</evidence>
<dbReference type="NCBIfam" id="TIGR01146">
    <property type="entry name" value="ATPsyn_F1gamma"/>
    <property type="match status" value="1"/>
</dbReference>
<dbReference type="GO" id="GO:0005524">
    <property type="term" value="F:ATP binding"/>
    <property type="evidence" value="ECO:0007669"/>
    <property type="project" value="UniProtKB-UniRule"/>
</dbReference>
<evidence type="ECO:0000256" key="11">
    <source>
        <dbReference type="ARBA" id="ARBA00023310"/>
    </source>
</evidence>
<comment type="function">
    <text evidence="1 12">Produces ATP from ADP in the presence of a proton gradient across the membrane. The gamma chain is believed to be important in regulating ATPase activity and the flow of protons through the CF(0) complex.</text>
</comment>
<comment type="subunit">
    <text evidence="4 12">F-type ATPases have 2 components, CF(1) - the catalytic core - and CF(0) - the membrane proton channel. CF(1) has five subunits: alpha(3), beta(3), gamma(1), delta(1), epsilon(1). CF(0) has three main subunits: a, b and c.</text>
</comment>
<dbReference type="EMBL" id="JPIN01000012">
    <property type="protein sequence ID" value="KFZ28131.1"/>
    <property type="molecule type" value="Genomic_DNA"/>
</dbReference>
<dbReference type="Gene3D" id="3.40.1380.10">
    <property type="match status" value="1"/>
</dbReference>
<dbReference type="OrthoDB" id="9812769at2"/>
<proteinExistence type="inferred from homology"/>
<evidence type="ECO:0000256" key="8">
    <source>
        <dbReference type="ARBA" id="ARBA00023065"/>
    </source>
</evidence>
<dbReference type="Proteomes" id="UP000053718">
    <property type="component" value="Unassembled WGS sequence"/>
</dbReference>
<evidence type="ECO:0000256" key="7">
    <source>
        <dbReference type="ARBA" id="ARBA00022781"/>
    </source>
</evidence>
<evidence type="ECO:0000256" key="1">
    <source>
        <dbReference type="ARBA" id="ARBA00003456"/>
    </source>
</evidence>
<evidence type="ECO:0000256" key="9">
    <source>
        <dbReference type="ARBA" id="ARBA00023136"/>
    </source>
</evidence>
<accession>A0A094J6B5</accession>
<evidence type="ECO:0000256" key="3">
    <source>
        <dbReference type="ARBA" id="ARBA00007681"/>
    </source>
</evidence>
<comment type="similarity">
    <text evidence="3 12">Belongs to the ATPase gamma chain family.</text>
</comment>
<keyword evidence="9 12" id="KW-0472">Membrane</keyword>
<reference evidence="13 14" key="1">
    <citation type="submission" date="2014-06" db="EMBL/GenBank/DDBJ databases">
        <title>Draft genome sequence of Idiomarina sp. MCCC 1A10513.</title>
        <authorList>
            <person name="Du J."/>
            <person name="Lai Q."/>
            <person name="Shao Z."/>
        </authorList>
    </citation>
    <scope>NUCLEOTIDE SEQUENCE [LARGE SCALE GENOMIC DNA]</scope>
    <source>
        <strain evidence="13 14">MCCC 1A10513</strain>
    </source>
</reference>
<dbReference type="STRING" id="1517416.IDAT_11125"/>
<dbReference type="GO" id="GO:0016787">
    <property type="term" value="F:hydrolase activity"/>
    <property type="evidence" value="ECO:0007669"/>
    <property type="project" value="UniProtKB-KW"/>
</dbReference>
<dbReference type="eggNOG" id="COG0224">
    <property type="taxonomic scope" value="Bacteria"/>
</dbReference>
<keyword evidence="7 12" id="KW-0375">Hydrogen ion transport</keyword>
<dbReference type="RefSeq" id="WP_034733575.1">
    <property type="nucleotide sequence ID" value="NZ_JPIN01000012.1"/>
</dbReference>
<dbReference type="InterPro" id="IPR035968">
    <property type="entry name" value="ATP_synth_F1_ATPase_gsu"/>
</dbReference>
<evidence type="ECO:0000313" key="14">
    <source>
        <dbReference type="Proteomes" id="UP000053718"/>
    </source>
</evidence>
<comment type="caution">
    <text evidence="13">The sequence shown here is derived from an EMBL/GenBank/DDBJ whole genome shotgun (WGS) entry which is preliminary data.</text>
</comment>
<dbReference type="InterPro" id="IPR000131">
    <property type="entry name" value="ATP_synth_F1_gsu"/>
</dbReference>
<keyword evidence="5 12" id="KW-0813">Transport</keyword>
<dbReference type="SUPFAM" id="SSF52943">
    <property type="entry name" value="ATP synthase (F1-ATPase), gamma subunit"/>
    <property type="match status" value="1"/>
</dbReference>
<gene>
    <name evidence="12" type="primary">atpG</name>
    <name evidence="13" type="ORF">IDAT_11125</name>
</gene>
<keyword evidence="14" id="KW-1185">Reference proteome</keyword>
<dbReference type="GO" id="GO:0045259">
    <property type="term" value="C:proton-transporting ATP synthase complex"/>
    <property type="evidence" value="ECO:0007669"/>
    <property type="project" value="UniProtKB-KW"/>
</dbReference>
<keyword evidence="10 12" id="KW-0139">CF(1)</keyword>
<comment type="subcellular location">
    <subcellularLocation>
        <location evidence="12">Cell membrane</location>
        <topology evidence="12">Peripheral membrane protein</topology>
    </subcellularLocation>
    <subcellularLocation>
        <location evidence="2">Membrane</location>
        <topology evidence="2">Peripheral membrane protein</topology>
    </subcellularLocation>
</comment>
<organism evidence="13 14">
    <name type="scientific">Pseudidiomarina atlantica</name>
    <dbReference type="NCBI Taxonomy" id="1517416"/>
    <lineage>
        <taxon>Bacteria</taxon>
        <taxon>Pseudomonadati</taxon>
        <taxon>Pseudomonadota</taxon>
        <taxon>Gammaproteobacteria</taxon>
        <taxon>Alteromonadales</taxon>
        <taxon>Idiomarinaceae</taxon>
        <taxon>Pseudidiomarina</taxon>
    </lineage>
</organism>
<evidence type="ECO:0000313" key="13">
    <source>
        <dbReference type="EMBL" id="KFZ28131.1"/>
    </source>
</evidence>
<evidence type="ECO:0000256" key="2">
    <source>
        <dbReference type="ARBA" id="ARBA00004170"/>
    </source>
</evidence>
<dbReference type="InterPro" id="IPR023632">
    <property type="entry name" value="ATP_synth_F1_gsu_CS"/>
</dbReference>
<dbReference type="PANTHER" id="PTHR11693">
    <property type="entry name" value="ATP SYNTHASE GAMMA CHAIN"/>
    <property type="match status" value="1"/>
</dbReference>
<evidence type="ECO:0000256" key="12">
    <source>
        <dbReference type="HAMAP-Rule" id="MF_00815"/>
    </source>
</evidence>
<dbReference type="PROSITE" id="PS00153">
    <property type="entry name" value="ATPASE_GAMMA"/>
    <property type="match status" value="1"/>
</dbReference>
<dbReference type="GO" id="GO:0042777">
    <property type="term" value="P:proton motive force-driven plasma membrane ATP synthesis"/>
    <property type="evidence" value="ECO:0007669"/>
    <property type="project" value="UniProtKB-UniRule"/>
</dbReference>
<dbReference type="GO" id="GO:0005886">
    <property type="term" value="C:plasma membrane"/>
    <property type="evidence" value="ECO:0007669"/>
    <property type="project" value="UniProtKB-SubCell"/>
</dbReference>
<keyword evidence="11 12" id="KW-0066">ATP synthesis</keyword>
<dbReference type="AlphaFoldDB" id="A0A094J6B5"/>